<dbReference type="Proteomes" id="UP000828390">
    <property type="component" value="Unassembled WGS sequence"/>
</dbReference>
<gene>
    <name evidence="2" type="ORF">DPMN_037932</name>
</gene>
<reference evidence="2" key="2">
    <citation type="submission" date="2020-11" db="EMBL/GenBank/DDBJ databases">
        <authorList>
            <person name="McCartney M.A."/>
            <person name="Auch B."/>
            <person name="Kono T."/>
            <person name="Mallez S."/>
            <person name="Becker A."/>
            <person name="Gohl D.M."/>
            <person name="Silverstein K.A.T."/>
            <person name="Koren S."/>
            <person name="Bechman K.B."/>
            <person name="Herman A."/>
            <person name="Abrahante J.E."/>
            <person name="Garbe J."/>
        </authorList>
    </citation>
    <scope>NUCLEOTIDE SEQUENCE</scope>
    <source>
        <strain evidence="2">Duluth1</strain>
        <tissue evidence="2">Whole animal</tissue>
    </source>
</reference>
<dbReference type="InterPro" id="IPR057776">
    <property type="entry name" value="UTP23_sensor"/>
</dbReference>
<accession>A0A9D4RMR2</accession>
<organism evidence="2 3">
    <name type="scientific">Dreissena polymorpha</name>
    <name type="common">Zebra mussel</name>
    <name type="synonym">Mytilus polymorpha</name>
    <dbReference type="NCBI Taxonomy" id="45954"/>
    <lineage>
        <taxon>Eukaryota</taxon>
        <taxon>Metazoa</taxon>
        <taxon>Spiralia</taxon>
        <taxon>Lophotrochozoa</taxon>
        <taxon>Mollusca</taxon>
        <taxon>Bivalvia</taxon>
        <taxon>Autobranchia</taxon>
        <taxon>Heteroconchia</taxon>
        <taxon>Euheterodonta</taxon>
        <taxon>Imparidentia</taxon>
        <taxon>Neoheterodontei</taxon>
        <taxon>Myida</taxon>
        <taxon>Dreissenoidea</taxon>
        <taxon>Dreissenidae</taxon>
        <taxon>Dreissena</taxon>
    </lineage>
</organism>
<dbReference type="EMBL" id="JAIWYP010000002">
    <property type="protein sequence ID" value="KAH3874681.1"/>
    <property type="molecule type" value="Genomic_DNA"/>
</dbReference>
<feature type="domain" description="UTP23 sensor motif region" evidence="1">
    <location>
        <begin position="21"/>
        <end position="29"/>
    </location>
</feature>
<evidence type="ECO:0000313" key="2">
    <source>
        <dbReference type="EMBL" id="KAH3874681.1"/>
    </source>
</evidence>
<reference evidence="2" key="1">
    <citation type="journal article" date="2019" name="bioRxiv">
        <title>The Genome of the Zebra Mussel, Dreissena polymorpha: A Resource for Invasive Species Research.</title>
        <authorList>
            <person name="McCartney M.A."/>
            <person name="Auch B."/>
            <person name="Kono T."/>
            <person name="Mallez S."/>
            <person name="Zhang Y."/>
            <person name="Obille A."/>
            <person name="Becker A."/>
            <person name="Abrahante J.E."/>
            <person name="Garbe J."/>
            <person name="Badalamenti J.P."/>
            <person name="Herman A."/>
            <person name="Mangelson H."/>
            <person name="Liachko I."/>
            <person name="Sullivan S."/>
            <person name="Sone E.D."/>
            <person name="Koren S."/>
            <person name="Silverstein K.A.T."/>
            <person name="Beckman K.B."/>
            <person name="Gohl D.M."/>
        </authorList>
    </citation>
    <scope>NUCLEOTIDE SEQUENCE</scope>
    <source>
        <strain evidence="2">Duluth1</strain>
        <tissue evidence="2">Whole animal</tissue>
    </source>
</reference>
<dbReference type="AlphaFoldDB" id="A0A9D4RMR2"/>
<dbReference type="Pfam" id="PF24779">
    <property type="entry name" value="UTP23_sensor"/>
    <property type="match status" value="1"/>
</dbReference>
<name>A0A9D4RMR2_DREPO</name>
<comment type="caution">
    <text evidence="2">The sequence shown here is derived from an EMBL/GenBank/DDBJ whole genome shotgun (WGS) entry which is preliminary data.</text>
</comment>
<sequence>MKHFQKIFVSWILQTIHTPTPNPLSMKKSQEIYLQPTLLQDILRRTQWRCWGFQLHGT</sequence>
<evidence type="ECO:0000313" key="3">
    <source>
        <dbReference type="Proteomes" id="UP000828390"/>
    </source>
</evidence>
<proteinExistence type="predicted"/>
<protein>
    <recommendedName>
        <fullName evidence="1">UTP23 sensor motif region domain-containing protein</fullName>
    </recommendedName>
</protein>
<evidence type="ECO:0000259" key="1">
    <source>
        <dbReference type="Pfam" id="PF24779"/>
    </source>
</evidence>
<keyword evidence="3" id="KW-1185">Reference proteome</keyword>